<dbReference type="EMBL" id="JAPEVG010000050">
    <property type="protein sequence ID" value="KAJ8489348.1"/>
    <property type="molecule type" value="Genomic_DNA"/>
</dbReference>
<name>A0AAD7U113_9APHY</name>
<organism evidence="1 2">
    <name type="scientific">Trametes cubensis</name>
    <dbReference type="NCBI Taxonomy" id="1111947"/>
    <lineage>
        <taxon>Eukaryota</taxon>
        <taxon>Fungi</taxon>
        <taxon>Dikarya</taxon>
        <taxon>Basidiomycota</taxon>
        <taxon>Agaricomycotina</taxon>
        <taxon>Agaricomycetes</taxon>
        <taxon>Polyporales</taxon>
        <taxon>Polyporaceae</taxon>
        <taxon>Trametes</taxon>
    </lineage>
</organism>
<keyword evidence="2" id="KW-1185">Reference proteome</keyword>
<gene>
    <name evidence="1" type="ORF">ONZ51_g2991</name>
</gene>
<evidence type="ECO:0000313" key="1">
    <source>
        <dbReference type="EMBL" id="KAJ8489348.1"/>
    </source>
</evidence>
<dbReference type="AlphaFoldDB" id="A0AAD7U113"/>
<dbReference type="Proteomes" id="UP001215151">
    <property type="component" value="Unassembled WGS sequence"/>
</dbReference>
<reference evidence="1" key="1">
    <citation type="submission" date="2022-11" db="EMBL/GenBank/DDBJ databases">
        <title>Genome Sequence of Cubamyces cubensis.</title>
        <authorList>
            <person name="Buettner E."/>
        </authorList>
    </citation>
    <scope>NUCLEOTIDE SEQUENCE</scope>
    <source>
        <strain evidence="1">MPL-01</strain>
    </source>
</reference>
<comment type="caution">
    <text evidence="1">The sequence shown here is derived from an EMBL/GenBank/DDBJ whole genome shotgun (WGS) entry which is preliminary data.</text>
</comment>
<proteinExistence type="predicted"/>
<accession>A0AAD7U113</accession>
<evidence type="ECO:0008006" key="3">
    <source>
        <dbReference type="Google" id="ProtNLM"/>
    </source>
</evidence>
<evidence type="ECO:0000313" key="2">
    <source>
        <dbReference type="Proteomes" id="UP001215151"/>
    </source>
</evidence>
<sequence length="292" mass="32128">MATFSYPQQNPHADSISTTFSPGFVIDGLIPDLEITSADAIHFHVHSERLLAVSNNAFGGLLHRPVYALAVPQPATVLNVTLNIIYGMSCLPNPPSLESTEAALDALIKYGITLTQLAKPSYPLYELIRSYAPYYPIEAYAVAAHHKLEELAAAISAHLLAYDLSRISDELTIKMGPLYFSRLANLHRSRMTALRNIVLQPPATHPVTPLCNLDSQREVSRAWAFANAELIPPRCAESMPTMATSATDISTYALESTFTNAAASVQCPDCRMMLHNRIEEVKYQWTAVKTTI</sequence>
<protein>
    <recommendedName>
        <fullName evidence="3">BTB domain-containing protein</fullName>
    </recommendedName>
</protein>